<dbReference type="OrthoDB" id="2015618at2759"/>
<keyword evidence="2" id="KW-1185">Reference proteome</keyword>
<protein>
    <submittedName>
        <fullName evidence="1">Transcription factor TGA1</fullName>
    </submittedName>
</protein>
<evidence type="ECO:0000313" key="1">
    <source>
        <dbReference type="EMBL" id="OMO68717.1"/>
    </source>
</evidence>
<dbReference type="PANTHER" id="PTHR45693">
    <property type="entry name" value="TRANSCRIPTION FACTOR TGA9"/>
    <property type="match status" value="1"/>
</dbReference>
<dbReference type="STRING" id="93759.A0A1R3HEC8"/>
<reference evidence="2" key="1">
    <citation type="submission" date="2013-09" db="EMBL/GenBank/DDBJ databases">
        <title>Corchorus olitorius genome sequencing.</title>
        <authorList>
            <person name="Alam M."/>
            <person name="Haque M.S."/>
            <person name="Islam M.S."/>
            <person name="Emdad E.M."/>
            <person name="Islam M.M."/>
            <person name="Ahmed B."/>
            <person name="Halim A."/>
            <person name="Hossen Q.M.M."/>
            <person name="Hossain M.Z."/>
            <person name="Ahmed R."/>
            <person name="Khan M.M."/>
            <person name="Islam R."/>
            <person name="Rashid M.M."/>
            <person name="Khan S.A."/>
            <person name="Rahman M.S."/>
            <person name="Alam M."/>
            <person name="Yahiya A.S."/>
            <person name="Khan M.S."/>
            <person name="Azam M.S."/>
            <person name="Haque T."/>
            <person name="Lashkar M.Z.H."/>
            <person name="Akhand A.I."/>
            <person name="Morshed G."/>
            <person name="Roy S."/>
            <person name="Uddin K.S."/>
            <person name="Rabeya T."/>
            <person name="Hossain A.S."/>
            <person name="Chowdhury A."/>
            <person name="Snigdha A.R."/>
            <person name="Mortoza M.S."/>
            <person name="Matin S.A."/>
            <person name="Hoque S.M.E."/>
            <person name="Islam M.K."/>
            <person name="Roy D.K."/>
            <person name="Haider R."/>
            <person name="Moosa M.M."/>
            <person name="Elias S.M."/>
            <person name="Hasan A.M."/>
            <person name="Jahan S."/>
            <person name="Shafiuddin M."/>
            <person name="Mahmood N."/>
            <person name="Shommy N.S."/>
        </authorList>
    </citation>
    <scope>NUCLEOTIDE SEQUENCE [LARGE SCALE GENOMIC DNA]</scope>
    <source>
        <strain evidence="2">cv. O-4</strain>
    </source>
</reference>
<name>A0A1R3HEC8_9ROSI</name>
<sequence length="199" mass="22506">MIVLGFLAFYDFLEEEDKRNPSCRMKDESTMEVEKAFEREGDEEYRENLKRVLVTQLDPLTEEQFLEVCNLKQSCQQAEDALSQGMEKLQENVSVAVAGQLGDGNSAADVSNPNNLPSSSRVTCFRRILPTSSSSEYAMGYMSSLACLAFQYKILHHDMVDDQWKNCIPAYEVALLVNVVVNMISIDLCCQHFSSSFEK</sequence>
<dbReference type="EMBL" id="AWUE01020359">
    <property type="protein sequence ID" value="OMO68717.1"/>
    <property type="molecule type" value="Genomic_DNA"/>
</dbReference>
<dbReference type="Proteomes" id="UP000187203">
    <property type="component" value="Unassembled WGS sequence"/>
</dbReference>
<accession>A0A1R3HEC8</accession>
<proteinExistence type="predicted"/>
<gene>
    <name evidence="1" type="ORF">COLO4_29450</name>
</gene>
<organism evidence="1 2">
    <name type="scientific">Corchorus olitorius</name>
    <dbReference type="NCBI Taxonomy" id="93759"/>
    <lineage>
        <taxon>Eukaryota</taxon>
        <taxon>Viridiplantae</taxon>
        <taxon>Streptophyta</taxon>
        <taxon>Embryophyta</taxon>
        <taxon>Tracheophyta</taxon>
        <taxon>Spermatophyta</taxon>
        <taxon>Magnoliopsida</taxon>
        <taxon>eudicotyledons</taxon>
        <taxon>Gunneridae</taxon>
        <taxon>Pentapetalae</taxon>
        <taxon>rosids</taxon>
        <taxon>malvids</taxon>
        <taxon>Malvales</taxon>
        <taxon>Malvaceae</taxon>
        <taxon>Grewioideae</taxon>
        <taxon>Apeibeae</taxon>
        <taxon>Corchorus</taxon>
    </lineage>
</organism>
<evidence type="ECO:0000313" key="2">
    <source>
        <dbReference type="Proteomes" id="UP000187203"/>
    </source>
</evidence>
<dbReference type="PANTHER" id="PTHR45693:SF36">
    <property type="entry name" value="TRANSCRIPTION FACTOR TGA4"/>
    <property type="match status" value="1"/>
</dbReference>
<comment type="caution">
    <text evidence="1">The sequence shown here is derived from an EMBL/GenBank/DDBJ whole genome shotgun (WGS) entry which is preliminary data.</text>
</comment>
<dbReference type="AlphaFoldDB" id="A0A1R3HEC8"/>